<dbReference type="OMA" id="GLHGPHC"/>
<feature type="chain" id="PRO_5009237262" evidence="6">
    <location>
        <begin position="21"/>
        <end position="207"/>
    </location>
</feature>
<proteinExistence type="inferred from homology"/>
<evidence type="ECO:0000256" key="3">
    <source>
        <dbReference type="ARBA" id="ARBA00022490"/>
    </source>
</evidence>
<evidence type="ECO:0000256" key="6">
    <source>
        <dbReference type="SAM" id="SignalP"/>
    </source>
</evidence>
<keyword evidence="4 6" id="KW-0732">Signal</keyword>
<evidence type="ECO:0000313" key="7">
    <source>
        <dbReference type="EMBL" id="SCW00874.1"/>
    </source>
</evidence>
<evidence type="ECO:0000256" key="1">
    <source>
        <dbReference type="ARBA" id="ARBA00004514"/>
    </source>
</evidence>
<sequence length="207" mass="23100">MQFEFVSLLVIALFSISAQAYRYDWSNITCKGLHGLHCGTYYLKVKDQNDTYIGQSYFVGADVLASEPSDAWARYLKEEYKFLPRLTTVQTINATNNFVPLVGTTNQETCNFQSIENAMIPFVNTVTSELSFDAWNDNSWNSTRVTGLASQLLNASYYGVQVATCTPGFVSDLLDAPTVNIFNAEDTLPVWCTPIEIEPVCPVDVNL</sequence>
<comment type="similarity">
    <text evidence="2">Belongs to the VEL1 family.</text>
</comment>
<dbReference type="AlphaFoldDB" id="A0A1G4MAS7"/>
<gene>
    <name evidence="7" type="ORF">LAFE_0C13916G</name>
</gene>
<dbReference type="GO" id="GO:0005829">
    <property type="term" value="C:cytosol"/>
    <property type="evidence" value="ECO:0007669"/>
    <property type="project" value="UniProtKB-SubCell"/>
</dbReference>
<evidence type="ECO:0000313" key="8">
    <source>
        <dbReference type="Proteomes" id="UP000190831"/>
    </source>
</evidence>
<dbReference type="OrthoDB" id="4039163at2759"/>
<accession>A0A1G4MAS7</accession>
<keyword evidence="5" id="KW-0862">Zinc</keyword>
<evidence type="ECO:0000256" key="4">
    <source>
        <dbReference type="ARBA" id="ARBA00022729"/>
    </source>
</evidence>
<name>A0A1G4MAS7_LACFM</name>
<feature type="signal peptide" evidence="6">
    <location>
        <begin position="1"/>
        <end position="20"/>
    </location>
</feature>
<dbReference type="Proteomes" id="UP000190831">
    <property type="component" value="Chromosome C"/>
</dbReference>
<dbReference type="InterPro" id="IPR019435">
    <property type="entry name" value="Vel1-like"/>
</dbReference>
<protein>
    <submittedName>
        <fullName evidence="7">LAFE_0C13916g1_1</fullName>
    </submittedName>
</protein>
<reference evidence="7 8" key="1">
    <citation type="submission" date="2016-03" db="EMBL/GenBank/DDBJ databases">
        <authorList>
            <person name="Devillers H."/>
        </authorList>
    </citation>
    <scope>NUCLEOTIDE SEQUENCE [LARGE SCALE GENOMIC DNA]</scope>
    <source>
        <strain evidence="7">CBS 6772</strain>
    </source>
</reference>
<keyword evidence="8" id="KW-1185">Reference proteome</keyword>
<organism evidence="7 8">
    <name type="scientific">Lachancea fermentati</name>
    <name type="common">Zygosaccharomyces fermentati</name>
    <dbReference type="NCBI Taxonomy" id="4955"/>
    <lineage>
        <taxon>Eukaryota</taxon>
        <taxon>Fungi</taxon>
        <taxon>Dikarya</taxon>
        <taxon>Ascomycota</taxon>
        <taxon>Saccharomycotina</taxon>
        <taxon>Saccharomycetes</taxon>
        <taxon>Saccharomycetales</taxon>
        <taxon>Saccharomycetaceae</taxon>
        <taxon>Lachancea</taxon>
    </lineage>
</organism>
<dbReference type="Pfam" id="PF10339">
    <property type="entry name" value="Vel1p"/>
    <property type="match status" value="1"/>
</dbReference>
<dbReference type="EMBL" id="LT598485">
    <property type="protein sequence ID" value="SCW00874.1"/>
    <property type="molecule type" value="Genomic_DNA"/>
</dbReference>
<evidence type="ECO:0000256" key="2">
    <source>
        <dbReference type="ARBA" id="ARBA00010293"/>
    </source>
</evidence>
<comment type="subcellular location">
    <subcellularLocation>
        <location evidence="1">Cytoplasm</location>
        <location evidence="1">Cytosol</location>
    </subcellularLocation>
</comment>
<keyword evidence="3" id="KW-0963">Cytoplasm</keyword>
<evidence type="ECO:0000256" key="5">
    <source>
        <dbReference type="ARBA" id="ARBA00022833"/>
    </source>
</evidence>